<keyword evidence="6 9" id="KW-1133">Transmembrane helix</keyword>
<dbReference type="Pfam" id="PF00528">
    <property type="entry name" value="BPD_transp_1"/>
    <property type="match status" value="1"/>
</dbReference>
<evidence type="ECO:0000256" key="8">
    <source>
        <dbReference type="ARBA" id="ARBA00024202"/>
    </source>
</evidence>
<keyword evidence="7 9" id="KW-0472">Membrane</keyword>
<dbReference type="InterPro" id="IPR035906">
    <property type="entry name" value="MetI-like_sf"/>
</dbReference>
<gene>
    <name evidence="11" type="ORF">DRW07_17135</name>
</gene>
<dbReference type="Gene3D" id="1.10.3720.10">
    <property type="entry name" value="MetI-like"/>
    <property type="match status" value="1"/>
</dbReference>
<accession>A0A3N5YJW9</accession>
<comment type="similarity">
    <text evidence="8">Belongs to the binding-protein-dependent transport system permease family. OppBC subfamily.</text>
</comment>
<evidence type="ECO:0000256" key="4">
    <source>
        <dbReference type="ARBA" id="ARBA00022519"/>
    </source>
</evidence>
<dbReference type="PANTHER" id="PTHR43163">
    <property type="entry name" value="DIPEPTIDE TRANSPORT SYSTEM PERMEASE PROTEIN DPPB-RELATED"/>
    <property type="match status" value="1"/>
</dbReference>
<protein>
    <submittedName>
        <fullName evidence="11">ABC transporter permease</fullName>
    </submittedName>
</protein>
<evidence type="ECO:0000313" key="12">
    <source>
        <dbReference type="Proteomes" id="UP000275281"/>
    </source>
</evidence>
<feature type="transmembrane region" description="Helical" evidence="9">
    <location>
        <begin position="66"/>
        <end position="90"/>
    </location>
</feature>
<evidence type="ECO:0000256" key="9">
    <source>
        <dbReference type="RuleBase" id="RU363032"/>
    </source>
</evidence>
<dbReference type="AlphaFoldDB" id="A0A3N5YJW9"/>
<keyword evidence="12" id="KW-1185">Reference proteome</keyword>
<keyword evidence="5 9" id="KW-0812">Transmembrane</keyword>
<dbReference type="EMBL" id="RPOK01000006">
    <property type="protein sequence ID" value="RPJ65041.1"/>
    <property type="molecule type" value="Genomic_DNA"/>
</dbReference>
<keyword evidence="4" id="KW-0997">Cell inner membrane</keyword>
<sequence>MMISFFRYGTLFVLTLFSLVSLSFLLAHLFPGDLLTNLSGVAPKDEKERQLLATLWAVDQSVFFRFFRYCSLIFSGEWGVSISSGLPLYDEIRRTLPATIELSFYSAVVAVVIGVPIGCLAGLKSYTKLDYTINAVAIVNYSLPVFWLGLAFILVFSLQLNWLPLSGRISLLFDIPTVTGFILIDILLSNSLNKGEAIANAIAHLAMPVLAVSLISGAALVRLLRRSVIDILDKPYIASARSRGLSSSRIFFDHVLRNALLPILPLLAIQITTLMTNAIIVETLFSWPGIGDWLLQAIYQGDYTAIRMGMLVVAALIVSLTIFVDILNRLVDPRKRMPTNATT</sequence>
<dbReference type="RefSeq" id="WP_124029169.1">
    <property type="nucleotide sequence ID" value="NZ_JBHRSN010000013.1"/>
</dbReference>
<dbReference type="PANTHER" id="PTHR43163:SF4">
    <property type="entry name" value="PUTRESCINE EXPORT SYSTEM PERMEASE PROTEIN SAPB"/>
    <property type="match status" value="1"/>
</dbReference>
<dbReference type="GO" id="GO:0005886">
    <property type="term" value="C:plasma membrane"/>
    <property type="evidence" value="ECO:0007669"/>
    <property type="project" value="UniProtKB-SubCell"/>
</dbReference>
<feature type="transmembrane region" description="Helical" evidence="9">
    <location>
        <begin position="169"/>
        <end position="189"/>
    </location>
</feature>
<keyword evidence="3" id="KW-1003">Cell membrane</keyword>
<evidence type="ECO:0000259" key="10">
    <source>
        <dbReference type="PROSITE" id="PS50928"/>
    </source>
</evidence>
<keyword evidence="2 9" id="KW-0813">Transport</keyword>
<proteinExistence type="inferred from homology"/>
<evidence type="ECO:0000256" key="7">
    <source>
        <dbReference type="ARBA" id="ARBA00023136"/>
    </source>
</evidence>
<evidence type="ECO:0000256" key="6">
    <source>
        <dbReference type="ARBA" id="ARBA00022989"/>
    </source>
</evidence>
<organism evidence="11 12">
    <name type="scientific">Alteromonas sediminis</name>
    <dbReference type="NCBI Taxonomy" id="2259342"/>
    <lineage>
        <taxon>Bacteria</taxon>
        <taxon>Pseudomonadati</taxon>
        <taxon>Pseudomonadota</taxon>
        <taxon>Gammaproteobacteria</taxon>
        <taxon>Alteromonadales</taxon>
        <taxon>Alteromonadaceae</taxon>
        <taxon>Alteromonas/Salinimonas group</taxon>
        <taxon>Alteromonas</taxon>
    </lineage>
</organism>
<feature type="transmembrane region" description="Helical" evidence="9">
    <location>
        <begin position="259"/>
        <end position="285"/>
    </location>
</feature>
<dbReference type="InterPro" id="IPR000515">
    <property type="entry name" value="MetI-like"/>
</dbReference>
<feature type="transmembrane region" description="Helical" evidence="9">
    <location>
        <begin position="305"/>
        <end position="327"/>
    </location>
</feature>
<dbReference type="CDD" id="cd06261">
    <property type="entry name" value="TM_PBP2"/>
    <property type="match status" value="1"/>
</dbReference>
<comment type="caution">
    <text evidence="11">The sequence shown here is derived from an EMBL/GenBank/DDBJ whole genome shotgun (WGS) entry which is preliminary data.</text>
</comment>
<evidence type="ECO:0000256" key="5">
    <source>
        <dbReference type="ARBA" id="ARBA00022692"/>
    </source>
</evidence>
<evidence type="ECO:0000256" key="1">
    <source>
        <dbReference type="ARBA" id="ARBA00004429"/>
    </source>
</evidence>
<dbReference type="OrthoDB" id="9805855at2"/>
<reference evidence="11 12" key="1">
    <citation type="submission" date="2018-11" db="EMBL/GenBank/DDBJ databases">
        <authorList>
            <person name="Ye M.-Q."/>
            <person name="Du Z.-J."/>
        </authorList>
    </citation>
    <scope>NUCLEOTIDE SEQUENCE [LARGE SCALE GENOMIC DNA]</scope>
    <source>
        <strain evidence="11 12">U0105</strain>
    </source>
</reference>
<feature type="transmembrane region" description="Helical" evidence="9">
    <location>
        <begin position="201"/>
        <end position="224"/>
    </location>
</feature>
<name>A0A3N5YJW9_9ALTE</name>
<dbReference type="GO" id="GO:0071916">
    <property type="term" value="F:dipeptide transmembrane transporter activity"/>
    <property type="evidence" value="ECO:0007669"/>
    <property type="project" value="TreeGrafter"/>
</dbReference>
<dbReference type="SUPFAM" id="SSF161098">
    <property type="entry name" value="MetI-like"/>
    <property type="match status" value="1"/>
</dbReference>
<feature type="domain" description="ABC transmembrane type-1" evidence="10">
    <location>
        <begin position="96"/>
        <end position="328"/>
    </location>
</feature>
<feature type="transmembrane region" description="Helical" evidence="9">
    <location>
        <begin position="135"/>
        <end position="157"/>
    </location>
</feature>
<dbReference type="PROSITE" id="PS50928">
    <property type="entry name" value="ABC_TM1"/>
    <property type="match status" value="1"/>
</dbReference>
<comment type="subcellular location">
    <subcellularLocation>
        <location evidence="1">Cell inner membrane</location>
        <topology evidence="1">Multi-pass membrane protein</topology>
    </subcellularLocation>
    <subcellularLocation>
        <location evidence="9">Cell membrane</location>
        <topology evidence="9">Multi-pass membrane protein</topology>
    </subcellularLocation>
</comment>
<feature type="transmembrane region" description="Helical" evidence="9">
    <location>
        <begin position="102"/>
        <end position="123"/>
    </location>
</feature>
<evidence type="ECO:0000313" key="11">
    <source>
        <dbReference type="EMBL" id="RPJ65041.1"/>
    </source>
</evidence>
<evidence type="ECO:0000256" key="3">
    <source>
        <dbReference type="ARBA" id="ARBA00022475"/>
    </source>
</evidence>
<evidence type="ECO:0000256" key="2">
    <source>
        <dbReference type="ARBA" id="ARBA00022448"/>
    </source>
</evidence>
<dbReference type="Proteomes" id="UP000275281">
    <property type="component" value="Unassembled WGS sequence"/>
</dbReference>